<proteinExistence type="predicted"/>
<dbReference type="EMBL" id="KV417268">
    <property type="protein sequence ID" value="KZP00678.1"/>
    <property type="molecule type" value="Genomic_DNA"/>
</dbReference>
<feature type="region of interest" description="Disordered" evidence="1">
    <location>
        <begin position="79"/>
        <end position="139"/>
    </location>
</feature>
<dbReference type="AlphaFoldDB" id="A0A167R8X3"/>
<organism evidence="2 3">
    <name type="scientific">Calocera viscosa (strain TUFC12733)</name>
    <dbReference type="NCBI Taxonomy" id="1330018"/>
    <lineage>
        <taxon>Eukaryota</taxon>
        <taxon>Fungi</taxon>
        <taxon>Dikarya</taxon>
        <taxon>Basidiomycota</taxon>
        <taxon>Agaricomycotina</taxon>
        <taxon>Dacrymycetes</taxon>
        <taxon>Dacrymycetales</taxon>
        <taxon>Dacrymycetaceae</taxon>
        <taxon>Calocera</taxon>
    </lineage>
</organism>
<dbReference type="Proteomes" id="UP000076738">
    <property type="component" value="Unassembled WGS sequence"/>
</dbReference>
<accession>A0A167R8X3</accession>
<evidence type="ECO:0000313" key="3">
    <source>
        <dbReference type="Proteomes" id="UP000076738"/>
    </source>
</evidence>
<name>A0A167R8X3_CALVF</name>
<evidence type="ECO:0000313" key="2">
    <source>
        <dbReference type="EMBL" id="KZP00678.1"/>
    </source>
</evidence>
<sequence>MYPHPRAFVTPLLPSASAQLRSKLRSQPASARPPLASSARDAPAHPFVHTPHSRARASFGACHPLTHSRWTVPPRLARGGEWCHSPAGTVGDRRQGASGTESTARSDFRVGAASDATDQGTQRGNSHRRSLKAKKACKSSACSGHRRKWPVMLTSTQQL</sequence>
<reference evidence="2 3" key="1">
    <citation type="journal article" date="2016" name="Mol. Biol. Evol.">
        <title>Comparative Genomics of Early-Diverging Mushroom-Forming Fungi Provides Insights into the Origins of Lignocellulose Decay Capabilities.</title>
        <authorList>
            <person name="Nagy L.G."/>
            <person name="Riley R."/>
            <person name="Tritt A."/>
            <person name="Adam C."/>
            <person name="Daum C."/>
            <person name="Floudas D."/>
            <person name="Sun H."/>
            <person name="Yadav J.S."/>
            <person name="Pangilinan J."/>
            <person name="Larsson K.H."/>
            <person name="Matsuura K."/>
            <person name="Barry K."/>
            <person name="Labutti K."/>
            <person name="Kuo R."/>
            <person name="Ohm R.A."/>
            <person name="Bhattacharya S.S."/>
            <person name="Shirouzu T."/>
            <person name="Yoshinaga Y."/>
            <person name="Martin F.M."/>
            <person name="Grigoriev I.V."/>
            <person name="Hibbett D.S."/>
        </authorList>
    </citation>
    <scope>NUCLEOTIDE SEQUENCE [LARGE SCALE GENOMIC DNA]</scope>
    <source>
        <strain evidence="2 3">TUFC12733</strain>
    </source>
</reference>
<feature type="compositionally biased region" description="Basic residues" evidence="1">
    <location>
        <begin position="125"/>
        <end position="137"/>
    </location>
</feature>
<feature type="region of interest" description="Disordered" evidence="1">
    <location>
        <begin position="19"/>
        <end position="52"/>
    </location>
</feature>
<evidence type="ECO:0000256" key="1">
    <source>
        <dbReference type="SAM" id="MobiDB-lite"/>
    </source>
</evidence>
<feature type="compositionally biased region" description="Low complexity" evidence="1">
    <location>
        <begin position="25"/>
        <end position="41"/>
    </location>
</feature>
<protein>
    <submittedName>
        <fullName evidence="2">Uncharacterized protein</fullName>
    </submittedName>
</protein>
<gene>
    <name evidence="2" type="ORF">CALVIDRAFT_207405</name>
</gene>
<keyword evidence="3" id="KW-1185">Reference proteome</keyword>